<protein>
    <submittedName>
        <fullName evidence="1">Uncharacterized protein</fullName>
    </submittedName>
</protein>
<name>A0A2P2N3G0_RHIMU</name>
<reference evidence="1" key="1">
    <citation type="submission" date="2018-02" db="EMBL/GenBank/DDBJ databases">
        <title>Rhizophora mucronata_Transcriptome.</title>
        <authorList>
            <person name="Meera S.P."/>
            <person name="Sreeshan A."/>
            <person name="Augustine A."/>
        </authorList>
    </citation>
    <scope>NUCLEOTIDE SEQUENCE</scope>
    <source>
        <tissue evidence="1">Leaf</tissue>
    </source>
</reference>
<dbReference type="AlphaFoldDB" id="A0A2P2N3G0"/>
<sequence>MQFLYMLVNFSPQNSCWFLKALQIITAFNILIHYIQSH</sequence>
<organism evidence="1">
    <name type="scientific">Rhizophora mucronata</name>
    <name type="common">Asiatic mangrove</name>
    <dbReference type="NCBI Taxonomy" id="61149"/>
    <lineage>
        <taxon>Eukaryota</taxon>
        <taxon>Viridiplantae</taxon>
        <taxon>Streptophyta</taxon>
        <taxon>Embryophyta</taxon>
        <taxon>Tracheophyta</taxon>
        <taxon>Spermatophyta</taxon>
        <taxon>Magnoliopsida</taxon>
        <taxon>eudicotyledons</taxon>
        <taxon>Gunneridae</taxon>
        <taxon>Pentapetalae</taxon>
        <taxon>rosids</taxon>
        <taxon>fabids</taxon>
        <taxon>Malpighiales</taxon>
        <taxon>Rhizophoraceae</taxon>
        <taxon>Rhizophora</taxon>
    </lineage>
</organism>
<proteinExistence type="predicted"/>
<dbReference type="EMBL" id="GGEC01056536">
    <property type="protein sequence ID" value="MBX37020.1"/>
    <property type="molecule type" value="Transcribed_RNA"/>
</dbReference>
<evidence type="ECO:0000313" key="1">
    <source>
        <dbReference type="EMBL" id="MBX37020.1"/>
    </source>
</evidence>
<accession>A0A2P2N3G0</accession>